<feature type="coiled-coil region" evidence="1">
    <location>
        <begin position="32"/>
        <end position="62"/>
    </location>
</feature>
<evidence type="ECO:0000313" key="3">
    <source>
        <dbReference type="EMBL" id="MCE9240840.1"/>
    </source>
</evidence>
<comment type="caution">
    <text evidence="3">The sequence shown here is derived from an EMBL/GenBank/DDBJ whole genome shotgun (WGS) entry which is preliminary data.</text>
</comment>
<reference evidence="3" key="1">
    <citation type="submission" date="2021-07" db="EMBL/GenBank/DDBJ databases">
        <title>Comparative genomics of Bacteroides fragilis group isolates reveals species-dependent resistance mechanisms and validates clinical tools for resistance prediction.</title>
        <authorList>
            <person name="Wallace M.J."/>
            <person name="Jean S."/>
            <person name="Wallace M.A."/>
            <person name="Carey-Ann B.D."/>
            <person name="Dantas G."/>
        </authorList>
    </citation>
    <scope>NUCLEOTIDE SEQUENCE</scope>
    <source>
        <strain evidence="3">BJH_160</strain>
    </source>
</reference>
<name>A0AAW4ZJ71_BACT4</name>
<proteinExistence type="predicted"/>
<evidence type="ECO:0000256" key="1">
    <source>
        <dbReference type="SAM" id="Coils"/>
    </source>
</evidence>
<feature type="transmembrane region" description="Helical" evidence="2">
    <location>
        <begin position="12"/>
        <end position="30"/>
    </location>
</feature>
<keyword evidence="2" id="KW-0472">Membrane</keyword>
<gene>
    <name evidence="3" type="ORF">K0H07_27325</name>
</gene>
<dbReference type="EMBL" id="JAHYQA010000033">
    <property type="protein sequence ID" value="MCE9240840.1"/>
    <property type="molecule type" value="Genomic_DNA"/>
</dbReference>
<organism evidence="3 4">
    <name type="scientific">Bacteroides thetaiotaomicron</name>
    <dbReference type="NCBI Taxonomy" id="818"/>
    <lineage>
        <taxon>Bacteria</taxon>
        <taxon>Pseudomonadati</taxon>
        <taxon>Bacteroidota</taxon>
        <taxon>Bacteroidia</taxon>
        <taxon>Bacteroidales</taxon>
        <taxon>Bacteroidaceae</taxon>
        <taxon>Bacteroides</taxon>
    </lineage>
</organism>
<keyword evidence="2" id="KW-1133">Transmembrane helix</keyword>
<accession>A0AAW4ZJ71</accession>
<keyword evidence="2" id="KW-0812">Transmembrane</keyword>
<dbReference type="Proteomes" id="UP001200544">
    <property type="component" value="Unassembled WGS sequence"/>
</dbReference>
<protein>
    <submittedName>
        <fullName evidence="3">Uncharacterized protein</fullName>
    </submittedName>
</protein>
<dbReference type="AlphaFoldDB" id="A0AAW4ZJ71"/>
<evidence type="ECO:0000256" key="2">
    <source>
        <dbReference type="SAM" id="Phobius"/>
    </source>
</evidence>
<keyword evidence="1" id="KW-0175">Coiled coil</keyword>
<sequence>MNIDLYTIDWTAIGSVATTIALIIAFRSINASNKQNRENRKLQILLIRKEQEQKRLDEMVNNILEISHSIKPIDVLDFSSKWIEGTFTIEDRQKLDHMAEQDQLNNIRLNIQLIKLKNYPTANILLTRLNAIREIYGQWIRCINPLHVFIESGNKLKAEEREMIIAGIVKQMVETCQRINPIYKSIISDIYKQNNKVEDIARDVMNILESEISKQIQVLKPEFEKELYEFVKKEQERIDRIIDAK</sequence>
<evidence type="ECO:0000313" key="4">
    <source>
        <dbReference type="Proteomes" id="UP001200544"/>
    </source>
</evidence>